<dbReference type="AlphaFoldDB" id="A0A7G5CDA1"/>
<dbReference type="RefSeq" id="WP_182182950.1">
    <property type="nucleotide sequence ID" value="NZ_CP050530.1"/>
</dbReference>
<evidence type="ECO:0000313" key="2">
    <source>
        <dbReference type="Proteomes" id="UP000515596"/>
    </source>
</evidence>
<gene>
    <name evidence="1" type="ORF">HC356_04025</name>
</gene>
<name>A0A7G5CDA1_WOLPI</name>
<accession>A0A7G5CDA1</accession>
<dbReference type="Proteomes" id="UP000515596">
    <property type="component" value="Chromosome"/>
</dbReference>
<proteinExistence type="predicted"/>
<dbReference type="EMBL" id="CP050530">
    <property type="protein sequence ID" value="QMV47185.1"/>
    <property type="molecule type" value="Genomic_DNA"/>
</dbReference>
<organism evidence="1 2">
    <name type="scientific">Wolbachia pipientis</name>
    <dbReference type="NCBI Taxonomy" id="955"/>
    <lineage>
        <taxon>Bacteria</taxon>
        <taxon>Pseudomonadati</taxon>
        <taxon>Pseudomonadota</taxon>
        <taxon>Alphaproteobacteria</taxon>
        <taxon>Rickettsiales</taxon>
        <taxon>Anaplasmataceae</taxon>
        <taxon>Wolbachieae</taxon>
        <taxon>Wolbachia</taxon>
    </lineage>
</organism>
<sequence>MKKDKTERGYLLPHPDNIAVQDVVRIRKTIEQIDVDISSRNTEHTELKSAFERFSFETFLNLWGKNR</sequence>
<reference evidence="1 2" key="1">
    <citation type="journal article" date="2020" name="Mol. Biol. Evol.">
        <title>Life and death of selfish genes: comparative genomics reveals the dynamic evolution of cytoplasmic incompatibility.</title>
        <authorList>
            <person name="Martinez J."/>
            <person name="Klasson L."/>
            <person name="Welch J."/>
            <person name="Jiggins F.M."/>
        </authorList>
    </citation>
    <scope>NUCLEOTIDE SEQUENCE [LARGE SCALE GENOMIC DNA]</scope>
    <source>
        <strain evidence="1">WNik</strain>
    </source>
</reference>
<evidence type="ECO:0000313" key="1">
    <source>
        <dbReference type="EMBL" id="QMV47185.1"/>
    </source>
</evidence>
<protein>
    <submittedName>
        <fullName evidence="1">Uncharacterized protein</fullName>
    </submittedName>
</protein>